<reference evidence="3 4" key="1">
    <citation type="journal article" date="2008" name="BMC Microbiol.">
        <title>Complete genome sequence of Treponema pallidum ssp. pallidum strain SS14 determined with oligonucleotide arrays.</title>
        <authorList>
            <person name="Matejkova P."/>
            <person name="Strouhal M."/>
            <person name="Smajs D."/>
            <person name="Norris S.J."/>
            <person name="Palzkill T."/>
            <person name="Petrosino J.F."/>
            <person name="Sodergren E."/>
            <person name="Norton J.E."/>
            <person name="Singh J."/>
            <person name="Richmond T.A."/>
            <person name="Molla M.N."/>
            <person name="Albert T.J."/>
            <person name="Weinstock G.M."/>
        </authorList>
    </citation>
    <scope>NUCLEOTIDE SEQUENCE [LARGE SCALE GENOMIC DNA]</scope>
    <source>
        <strain evidence="3 4">SS14</strain>
    </source>
</reference>
<dbReference type="PATRIC" id="fig|455434.6.peg.395"/>
<evidence type="ECO:0000256" key="1">
    <source>
        <dbReference type="ARBA" id="ARBA00006525"/>
    </source>
</evidence>
<name>A0A0H3BKG3_TREPS</name>
<dbReference type="Pfam" id="PF02481">
    <property type="entry name" value="DNA_processg_A"/>
    <property type="match status" value="1"/>
</dbReference>
<dbReference type="EMBL" id="CP000805">
    <property type="protein sequence ID" value="ACD70819.1"/>
    <property type="molecule type" value="Genomic_DNA"/>
</dbReference>
<organism evidence="3 4">
    <name type="scientific">Treponema pallidum subsp. pallidum (strain SS14)</name>
    <dbReference type="NCBI Taxonomy" id="455434"/>
    <lineage>
        <taxon>Bacteria</taxon>
        <taxon>Pseudomonadati</taxon>
        <taxon>Spirochaetota</taxon>
        <taxon>Spirochaetia</taxon>
        <taxon>Spirochaetales</taxon>
        <taxon>Treponemataceae</taxon>
        <taxon>Treponema</taxon>
    </lineage>
</organism>
<accession>A0A0H3BKG3</accession>
<dbReference type="GeneID" id="93876167"/>
<dbReference type="PANTHER" id="PTHR43022:SF1">
    <property type="entry name" value="PROTEIN SMF"/>
    <property type="match status" value="1"/>
</dbReference>
<dbReference type="InterPro" id="IPR057666">
    <property type="entry name" value="DrpA_SLOG"/>
</dbReference>
<protein>
    <submittedName>
        <fullName evidence="3">Protein Smf</fullName>
    </submittedName>
</protein>
<dbReference type="NCBIfam" id="TIGR00732">
    <property type="entry name" value="dprA"/>
    <property type="match status" value="1"/>
</dbReference>
<dbReference type="InterPro" id="IPR003488">
    <property type="entry name" value="DprA"/>
</dbReference>
<evidence type="ECO:0000313" key="3">
    <source>
        <dbReference type="EMBL" id="ACD70819.1"/>
    </source>
</evidence>
<sequence>MNTDTVLTETHKIALALSYCHFLKGGERLRVSKAVGSFQELTAWKVRDFERVVERHIRTAGAQLSALPHLVRHGIQTMRCYQIKMVFKDDDAFPSWLREISDVPFVLFYRGTLPCATQPIVGMVGTRTPTGEGVRNSLAFSKACAESGIAIVSGLARGIDGFCHKGALAGGGYTLAVLACGVDQLYPRSNSALAARIIETGGCILSEYAPSEHVMRYRFPERNRLISGLARSLVVMEAPKKSGALITALCALEQGRDVYVYEPLLESLQNEGGRLLHAEGARALTCVQDMFDDWEYACTGRT</sequence>
<dbReference type="Gene3D" id="3.40.50.450">
    <property type="match status" value="1"/>
</dbReference>
<dbReference type="SUPFAM" id="SSF102405">
    <property type="entry name" value="MCP/YpsA-like"/>
    <property type="match status" value="1"/>
</dbReference>
<evidence type="ECO:0000259" key="2">
    <source>
        <dbReference type="Pfam" id="PF02481"/>
    </source>
</evidence>
<dbReference type="KEGG" id="tpp:TPASS_0393"/>
<dbReference type="PANTHER" id="PTHR43022">
    <property type="entry name" value="PROTEIN SMF"/>
    <property type="match status" value="1"/>
</dbReference>
<comment type="similarity">
    <text evidence="1">Belongs to the DprA/Smf family.</text>
</comment>
<dbReference type="AlphaFoldDB" id="A0A0H3BKG3"/>
<dbReference type="Proteomes" id="UP000001202">
    <property type="component" value="Chromosome"/>
</dbReference>
<evidence type="ECO:0000313" key="4">
    <source>
        <dbReference type="Proteomes" id="UP000001202"/>
    </source>
</evidence>
<gene>
    <name evidence="3" type="primary">smf</name>
    <name evidence="3" type="ordered locus">TPASS_0393</name>
</gene>
<dbReference type="RefSeq" id="WP_010881841.1">
    <property type="nucleotide sequence ID" value="NC_010741.1"/>
</dbReference>
<feature type="domain" description="Smf/DprA SLOG" evidence="2">
    <location>
        <begin position="84"/>
        <end position="293"/>
    </location>
</feature>
<proteinExistence type="inferred from homology"/>
<dbReference type="GO" id="GO:0009294">
    <property type="term" value="P:DNA-mediated transformation"/>
    <property type="evidence" value="ECO:0007669"/>
    <property type="project" value="InterPro"/>
</dbReference>